<dbReference type="OrthoDB" id="1711136at2759"/>
<dbReference type="InterPro" id="IPR001841">
    <property type="entry name" value="Znf_RING"/>
</dbReference>
<evidence type="ECO:0000256" key="2">
    <source>
        <dbReference type="ARBA" id="ARBA00022771"/>
    </source>
</evidence>
<dbReference type="InterPro" id="IPR013083">
    <property type="entry name" value="Znf_RING/FYVE/PHD"/>
</dbReference>
<dbReference type="GO" id="GO:0008270">
    <property type="term" value="F:zinc ion binding"/>
    <property type="evidence" value="ECO:0007669"/>
    <property type="project" value="UniProtKB-KW"/>
</dbReference>
<keyword evidence="1" id="KW-0479">Metal-binding</keyword>
<evidence type="ECO:0000256" key="5">
    <source>
        <dbReference type="SAM" id="Coils"/>
    </source>
</evidence>
<keyword evidence="8" id="KW-1185">Reference proteome</keyword>
<accession>A0A6P6VDU2</accession>
<reference evidence="8" key="1">
    <citation type="journal article" date="2025" name="Foods">
        <title>Unveiling the Microbial Signatures of Arabica Coffee Cherries: Insights into Ripeness Specific Diversity, Functional Traits, and Implications for Quality and Safety.</title>
        <authorList>
            <consortium name="RefSeq"/>
            <person name="Tenea G.N."/>
            <person name="Cifuentes V."/>
            <person name="Reyes P."/>
            <person name="Cevallos-Vallejos M."/>
        </authorList>
    </citation>
    <scope>NUCLEOTIDE SEQUENCE [LARGE SCALE GENOMIC DNA]</scope>
</reference>
<feature type="region of interest" description="Disordered" evidence="6">
    <location>
        <begin position="199"/>
        <end position="225"/>
    </location>
</feature>
<dbReference type="AlphaFoldDB" id="A0A6P6VDU2"/>
<evidence type="ECO:0000313" key="9">
    <source>
        <dbReference type="RefSeq" id="XP_027101139.1"/>
    </source>
</evidence>
<dbReference type="RefSeq" id="XP_027101139.1">
    <property type="nucleotide sequence ID" value="XM_027245338.1"/>
</dbReference>
<dbReference type="PROSITE" id="PS50089">
    <property type="entry name" value="ZF_RING_2"/>
    <property type="match status" value="1"/>
</dbReference>
<evidence type="ECO:0000256" key="4">
    <source>
        <dbReference type="PROSITE-ProRule" id="PRU00175"/>
    </source>
</evidence>
<evidence type="ECO:0000256" key="1">
    <source>
        <dbReference type="ARBA" id="ARBA00022723"/>
    </source>
</evidence>
<keyword evidence="5" id="KW-0175">Coiled coil</keyword>
<feature type="domain" description="RING-type" evidence="7">
    <location>
        <begin position="237"/>
        <end position="271"/>
    </location>
</feature>
<evidence type="ECO:0000256" key="6">
    <source>
        <dbReference type="SAM" id="MobiDB-lite"/>
    </source>
</evidence>
<dbReference type="GeneID" id="113720603"/>
<feature type="coiled-coil region" evidence="5">
    <location>
        <begin position="136"/>
        <end position="198"/>
    </location>
</feature>
<dbReference type="PANTHER" id="PTHR42647:SF5">
    <property type="entry name" value="SBP (S-RIBONUCLEASE BINDING PROTEIN) FAMILY PROTEIN"/>
    <property type="match status" value="1"/>
</dbReference>
<evidence type="ECO:0000256" key="3">
    <source>
        <dbReference type="ARBA" id="ARBA00022833"/>
    </source>
</evidence>
<protein>
    <submittedName>
        <fullName evidence="9">Probable BOI-related E3 ubiquitin-protein ligase 3</fullName>
    </submittedName>
</protein>
<gene>
    <name evidence="9" type="primary">LOC113720603</name>
</gene>
<dbReference type="Proteomes" id="UP001652660">
    <property type="component" value="Chromosome 2c"/>
</dbReference>
<reference evidence="9" key="2">
    <citation type="submission" date="2025-08" db="UniProtKB">
        <authorList>
            <consortium name="RefSeq"/>
        </authorList>
    </citation>
    <scope>IDENTIFICATION</scope>
    <source>
        <tissue evidence="9">Leaves</tissue>
    </source>
</reference>
<proteinExistence type="predicted"/>
<dbReference type="Gene3D" id="3.30.40.10">
    <property type="entry name" value="Zinc/RING finger domain, C3HC4 (zinc finger)"/>
    <property type="match status" value="1"/>
</dbReference>
<evidence type="ECO:0000259" key="7">
    <source>
        <dbReference type="PROSITE" id="PS50089"/>
    </source>
</evidence>
<keyword evidence="2 4" id="KW-0863">Zinc-finger</keyword>
<evidence type="ECO:0000313" key="8">
    <source>
        <dbReference type="Proteomes" id="UP001652660"/>
    </source>
</evidence>
<keyword evidence="3" id="KW-0862">Zinc</keyword>
<dbReference type="Pfam" id="PF13920">
    <property type="entry name" value="zf-C3HC4_3"/>
    <property type="match status" value="1"/>
</dbReference>
<dbReference type="GO" id="GO:0004842">
    <property type="term" value="F:ubiquitin-protein transferase activity"/>
    <property type="evidence" value="ECO:0007669"/>
    <property type="project" value="TreeGrafter"/>
</dbReference>
<organism evidence="8 9">
    <name type="scientific">Coffea arabica</name>
    <name type="common">Arabian coffee</name>
    <dbReference type="NCBI Taxonomy" id="13443"/>
    <lineage>
        <taxon>Eukaryota</taxon>
        <taxon>Viridiplantae</taxon>
        <taxon>Streptophyta</taxon>
        <taxon>Embryophyta</taxon>
        <taxon>Tracheophyta</taxon>
        <taxon>Spermatophyta</taxon>
        <taxon>Magnoliopsida</taxon>
        <taxon>eudicotyledons</taxon>
        <taxon>Gunneridae</taxon>
        <taxon>Pentapetalae</taxon>
        <taxon>asterids</taxon>
        <taxon>lamiids</taxon>
        <taxon>Gentianales</taxon>
        <taxon>Rubiaceae</taxon>
        <taxon>Ixoroideae</taxon>
        <taxon>Gardenieae complex</taxon>
        <taxon>Bertiereae - Coffeeae clade</taxon>
        <taxon>Coffeeae</taxon>
        <taxon>Coffea</taxon>
    </lineage>
</organism>
<sequence>MKEGVGGGDQSLVPAATGGTPPLPLPAGATVRYFPLHHQPPFTPYMSSGAFCLDLNNSHHHRQFSNPLLENLTISPPSKPFTSLLTGFDDQDAAPPIVRDHNAQIDQLIRNQGEHFKRVLAEMQRRQYDAVVHEAEEKAAKRVKEKELELNQVARKILGYEHREALFQKENHLLQSKLKYLEDTNASLRAALQEALLRGGKAEETGGSSEVQQDDAESSHVGRHRLAEEVEPVKLACRACGKRVATVMTWPCRHVSTCTRCDETTKACPVCGSIKTTSVEVRLP</sequence>
<dbReference type="PANTHER" id="PTHR42647">
    <property type="entry name" value="SBP (S-RIBONUCLEASE BINDING PROTEIN) FAMILY PROTEIN"/>
    <property type="match status" value="1"/>
</dbReference>
<name>A0A6P6VDU2_COFAR</name>
<feature type="region of interest" description="Disordered" evidence="6">
    <location>
        <begin position="1"/>
        <end position="21"/>
    </location>
</feature>